<name>A0A382VIG7_9ZZZZ</name>
<dbReference type="AlphaFoldDB" id="A0A382VIG7"/>
<reference evidence="1" key="1">
    <citation type="submission" date="2018-05" db="EMBL/GenBank/DDBJ databases">
        <authorList>
            <person name="Lanie J.A."/>
            <person name="Ng W.-L."/>
            <person name="Kazmierczak K.M."/>
            <person name="Andrzejewski T.M."/>
            <person name="Davidsen T.M."/>
            <person name="Wayne K.J."/>
            <person name="Tettelin H."/>
            <person name="Glass J.I."/>
            <person name="Rusch D."/>
            <person name="Podicherti R."/>
            <person name="Tsui H.-C.T."/>
            <person name="Winkler M.E."/>
        </authorList>
    </citation>
    <scope>NUCLEOTIDE SEQUENCE</scope>
</reference>
<accession>A0A382VIG7</accession>
<dbReference type="EMBL" id="UINC01152234">
    <property type="protein sequence ID" value="SVD46316.1"/>
    <property type="molecule type" value="Genomic_DNA"/>
</dbReference>
<feature type="non-terminal residue" evidence="1">
    <location>
        <position position="33"/>
    </location>
</feature>
<organism evidence="1">
    <name type="scientific">marine metagenome</name>
    <dbReference type="NCBI Taxonomy" id="408172"/>
    <lineage>
        <taxon>unclassified sequences</taxon>
        <taxon>metagenomes</taxon>
        <taxon>ecological metagenomes</taxon>
    </lineage>
</organism>
<gene>
    <name evidence="1" type="ORF">METZ01_LOCUS399170</name>
</gene>
<proteinExistence type="predicted"/>
<evidence type="ECO:0000313" key="1">
    <source>
        <dbReference type="EMBL" id="SVD46316.1"/>
    </source>
</evidence>
<protein>
    <submittedName>
        <fullName evidence="1">Uncharacterized protein</fullName>
    </submittedName>
</protein>
<sequence>MPRPIQRLLTLLPQVIRSVDRSFAKGKMGLDST</sequence>